<keyword evidence="2" id="KW-0812">Transmembrane</keyword>
<evidence type="ECO:0000256" key="1">
    <source>
        <dbReference type="SAM" id="MobiDB-lite"/>
    </source>
</evidence>
<feature type="region of interest" description="Disordered" evidence="1">
    <location>
        <begin position="34"/>
        <end position="59"/>
    </location>
</feature>
<feature type="non-terminal residue" evidence="3">
    <location>
        <position position="120"/>
    </location>
</feature>
<evidence type="ECO:0000256" key="2">
    <source>
        <dbReference type="SAM" id="Phobius"/>
    </source>
</evidence>
<reference evidence="3 4" key="1">
    <citation type="submission" date="2015-09" db="EMBL/GenBank/DDBJ databases">
        <title>Draft genome of the scarab beetle Oryctes borbonicus.</title>
        <authorList>
            <person name="Meyer J.M."/>
            <person name="Markov G.V."/>
            <person name="Baskaran P."/>
            <person name="Herrmann M."/>
            <person name="Sommer R.J."/>
            <person name="Roedelsperger C."/>
        </authorList>
    </citation>
    <scope>NUCLEOTIDE SEQUENCE [LARGE SCALE GENOMIC DNA]</scope>
    <source>
        <strain evidence="3">OB123</strain>
        <tissue evidence="3">Whole animal</tissue>
    </source>
</reference>
<dbReference type="OrthoDB" id="10022288at2759"/>
<dbReference type="PANTHER" id="PTHR34441:SF1">
    <property type="entry name" value="MOTILE SPERM DOMAIN-CONTAINING 1"/>
    <property type="match status" value="1"/>
</dbReference>
<dbReference type="PANTHER" id="PTHR34441">
    <property type="entry name" value="MOTILE SPERM DOMAIN-CONTAINING PROTEIN 1"/>
    <property type="match status" value="1"/>
</dbReference>
<keyword evidence="2" id="KW-1133">Transmembrane helix</keyword>
<proteinExistence type="predicted"/>
<dbReference type="GO" id="GO:0005737">
    <property type="term" value="C:cytoplasm"/>
    <property type="evidence" value="ECO:0007669"/>
    <property type="project" value="TreeGrafter"/>
</dbReference>
<dbReference type="EMBL" id="LJIG01009095">
    <property type="protein sequence ID" value="KRT83766.1"/>
    <property type="molecule type" value="Genomic_DNA"/>
</dbReference>
<gene>
    <name evidence="3" type="ORF">AMK59_4261</name>
</gene>
<comment type="caution">
    <text evidence="3">The sequence shown here is derived from an EMBL/GenBank/DDBJ whole genome shotgun (WGS) entry which is preliminary data.</text>
</comment>
<keyword evidence="2" id="KW-0472">Membrane</keyword>
<feature type="transmembrane region" description="Helical" evidence="2">
    <location>
        <begin position="82"/>
        <end position="100"/>
    </location>
</feature>
<dbReference type="InterPro" id="IPR039283">
    <property type="entry name" value="MOSPD1/3"/>
</dbReference>
<protein>
    <recommendedName>
        <fullName evidence="5">Motile sperm domain-containing protein 1</fullName>
    </recommendedName>
</protein>
<sequence>MPVSANCNIVDKFRVSISDHVTKQFLGKRDVESRLLPGEPDTSSNDGDNFQTLPHSDIHFDDQSSQIPIAHFQRVIKHSEKTNYFAIVIAIVCIIILMLPTKLEPQEESFIPTYLYPSVT</sequence>
<accession>A0A0T6B903</accession>
<evidence type="ECO:0000313" key="3">
    <source>
        <dbReference type="EMBL" id="KRT83766.1"/>
    </source>
</evidence>
<feature type="compositionally biased region" description="Polar residues" evidence="1">
    <location>
        <begin position="41"/>
        <end position="54"/>
    </location>
</feature>
<evidence type="ECO:0000313" key="4">
    <source>
        <dbReference type="Proteomes" id="UP000051574"/>
    </source>
</evidence>
<keyword evidence="4" id="KW-1185">Reference proteome</keyword>
<dbReference type="Proteomes" id="UP000051574">
    <property type="component" value="Unassembled WGS sequence"/>
</dbReference>
<name>A0A0T6B903_9SCAR</name>
<dbReference type="AlphaFoldDB" id="A0A0T6B903"/>
<evidence type="ECO:0008006" key="5">
    <source>
        <dbReference type="Google" id="ProtNLM"/>
    </source>
</evidence>
<organism evidence="3 4">
    <name type="scientific">Oryctes borbonicus</name>
    <dbReference type="NCBI Taxonomy" id="1629725"/>
    <lineage>
        <taxon>Eukaryota</taxon>
        <taxon>Metazoa</taxon>
        <taxon>Ecdysozoa</taxon>
        <taxon>Arthropoda</taxon>
        <taxon>Hexapoda</taxon>
        <taxon>Insecta</taxon>
        <taxon>Pterygota</taxon>
        <taxon>Neoptera</taxon>
        <taxon>Endopterygota</taxon>
        <taxon>Coleoptera</taxon>
        <taxon>Polyphaga</taxon>
        <taxon>Scarabaeiformia</taxon>
        <taxon>Scarabaeidae</taxon>
        <taxon>Dynastinae</taxon>
        <taxon>Oryctes</taxon>
    </lineage>
</organism>